<evidence type="ECO:0000313" key="6">
    <source>
        <dbReference type="Proteomes" id="UP000295678"/>
    </source>
</evidence>
<dbReference type="GO" id="GO:0008270">
    <property type="term" value="F:zinc ion binding"/>
    <property type="evidence" value="ECO:0007669"/>
    <property type="project" value="InterPro"/>
</dbReference>
<evidence type="ECO:0000313" key="5">
    <source>
        <dbReference type="EMBL" id="TCT13417.1"/>
    </source>
</evidence>
<evidence type="ECO:0000256" key="3">
    <source>
        <dbReference type="ARBA" id="ARBA00022833"/>
    </source>
</evidence>
<dbReference type="Gene3D" id="3.20.20.210">
    <property type="match status" value="1"/>
</dbReference>
<dbReference type="AlphaFoldDB" id="A0A4R3MI13"/>
<feature type="domain" description="Cobalamin-independent methionine synthase MetE C-terminal/archaeal" evidence="4">
    <location>
        <begin position="49"/>
        <end position="338"/>
    </location>
</feature>
<dbReference type="GO" id="GO:0009086">
    <property type="term" value="P:methionine biosynthetic process"/>
    <property type="evidence" value="ECO:0007669"/>
    <property type="project" value="InterPro"/>
</dbReference>
<keyword evidence="5" id="KW-0808">Transferase</keyword>
<dbReference type="CDD" id="cd03311">
    <property type="entry name" value="CIMS_C_terminal_like"/>
    <property type="match status" value="1"/>
</dbReference>
<keyword evidence="2" id="KW-0479">Metal-binding</keyword>
<dbReference type="SUPFAM" id="SSF51726">
    <property type="entry name" value="UROD/MetE-like"/>
    <property type="match status" value="1"/>
</dbReference>
<gene>
    <name evidence="5" type="ORF">EDC22_101284</name>
</gene>
<evidence type="ECO:0000256" key="2">
    <source>
        <dbReference type="ARBA" id="ARBA00022723"/>
    </source>
</evidence>
<dbReference type="RefSeq" id="WP_132804807.1">
    <property type="nucleotide sequence ID" value="NZ_SMAK01000001.1"/>
</dbReference>
<keyword evidence="6" id="KW-1185">Reference proteome</keyword>
<evidence type="ECO:0000256" key="1">
    <source>
        <dbReference type="ARBA" id="ARBA00001947"/>
    </source>
</evidence>
<dbReference type="EMBL" id="SMAK01000001">
    <property type="protein sequence ID" value="TCT13417.1"/>
    <property type="molecule type" value="Genomic_DNA"/>
</dbReference>
<comment type="cofactor">
    <cofactor evidence="1">
        <name>Zn(2+)</name>
        <dbReference type="ChEBI" id="CHEBI:29105"/>
    </cofactor>
</comment>
<protein>
    <submittedName>
        <fullName evidence="5">5-methyltetrahydropteroyltriglutamate--homocysteine methyltransferase</fullName>
    </submittedName>
</protein>
<evidence type="ECO:0000259" key="4">
    <source>
        <dbReference type="Pfam" id="PF01717"/>
    </source>
</evidence>
<sequence length="346" mass="38432">MATIETLLPTSLVGSYAQPDWLIDRANLAGRFPPRVRVRELWRVAPEWLEQAQDDATLLAIRDQERAGLDIITDGEMRRESYSNRFATALEGVDIDNPGTALDRSGHPNPVPRVVGRIRRKHAVQVRDTEFLRANTDRRIKMTVPGPFTMSQQAQDDFYDDPAEMALDYARAVNEEIRDLFAAGADIVQIDEPYMQARPEQARDYGLAALNAALDGITGETAVHICFGYAAIIHERPEGYSFLPEFANSPVNAVSIETAQSKLDCSILETLPDKRIILGVLDLSTHEIETPETVAARIRRALPHVSADRIVVAPDCGLKYLPRNVAYGKMVAMVEGARIVRAELTS</sequence>
<dbReference type="OrthoDB" id="244285at2"/>
<dbReference type="Proteomes" id="UP000295678">
    <property type="component" value="Unassembled WGS sequence"/>
</dbReference>
<dbReference type="InterPro" id="IPR038071">
    <property type="entry name" value="UROD/MetE-like_sf"/>
</dbReference>
<dbReference type="GO" id="GO:0003871">
    <property type="term" value="F:5-methyltetrahydropteroyltriglutamate-homocysteine S-methyltransferase activity"/>
    <property type="evidence" value="ECO:0007669"/>
    <property type="project" value="InterPro"/>
</dbReference>
<comment type="caution">
    <text evidence="5">The sequence shown here is derived from an EMBL/GenBank/DDBJ whole genome shotgun (WGS) entry which is preliminary data.</text>
</comment>
<organism evidence="5 6">
    <name type="scientific">Tepidamorphus gemmatus</name>
    <dbReference type="NCBI Taxonomy" id="747076"/>
    <lineage>
        <taxon>Bacteria</taxon>
        <taxon>Pseudomonadati</taxon>
        <taxon>Pseudomonadota</taxon>
        <taxon>Alphaproteobacteria</taxon>
        <taxon>Hyphomicrobiales</taxon>
        <taxon>Tepidamorphaceae</taxon>
        <taxon>Tepidamorphus</taxon>
    </lineage>
</organism>
<dbReference type="PANTHER" id="PTHR30519">
    <property type="entry name" value="5-METHYLTETRAHYDROPTEROYLTRIGLUTAMATE--HOMOCYSTEINE METHYLTRANSFERASE"/>
    <property type="match status" value="1"/>
</dbReference>
<keyword evidence="5" id="KW-0489">Methyltransferase</keyword>
<dbReference type="GO" id="GO:0032259">
    <property type="term" value="P:methylation"/>
    <property type="evidence" value="ECO:0007669"/>
    <property type="project" value="UniProtKB-KW"/>
</dbReference>
<dbReference type="InterPro" id="IPR002629">
    <property type="entry name" value="Met_Synth_C/arc"/>
</dbReference>
<dbReference type="Pfam" id="PF01717">
    <property type="entry name" value="Meth_synt_2"/>
    <property type="match status" value="1"/>
</dbReference>
<accession>A0A4R3MI13</accession>
<reference evidence="5 6" key="1">
    <citation type="submission" date="2019-03" db="EMBL/GenBank/DDBJ databases">
        <title>Genomic Encyclopedia of Type Strains, Phase IV (KMG-IV): sequencing the most valuable type-strain genomes for metagenomic binning, comparative biology and taxonomic classification.</title>
        <authorList>
            <person name="Goeker M."/>
        </authorList>
    </citation>
    <scope>NUCLEOTIDE SEQUENCE [LARGE SCALE GENOMIC DNA]</scope>
    <source>
        <strain evidence="5 6">DSM 19345</strain>
    </source>
</reference>
<proteinExistence type="predicted"/>
<name>A0A4R3MI13_9HYPH</name>
<keyword evidence="3" id="KW-0862">Zinc</keyword>